<evidence type="ECO:0008006" key="3">
    <source>
        <dbReference type="Google" id="ProtNLM"/>
    </source>
</evidence>
<gene>
    <name evidence="1" type="ORF">MELE44368_17685</name>
</gene>
<sequence length="156" mass="16938">MTDNRPHDADDLAAALDFSIPEEISTTSDLDALDVVAPRSAHDDQQEPVFTVANPDGSVTVTAFPNGGVKQIELSPKVTAMSEAILAEEISVLADLAAQDAKAAQYAYIFDEMRRRGHDDAATRDFLTRDLELPTPQQARAERARVFAARYGGRHG</sequence>
<dbReference type="Proteomes" id="UP000287177">
    <property type="component" value="Unassembled WGS sequence"/>
</dbReference>
<accession>A0A439DUN0</accession>
<keyword evidence="2" id="KW-1185">Reference proteome</keyword>
<organism evidence="1 2">
    <name type="scientific">Mycolicibacterium elephantis DSM 44368</name>
    <dbReference type="NCBI Taxonomy" id="1335622"/>
    <lineage>
        <taxon>Bacteria</taxon>
        <taxon>Bacillati</taxon>
        <taxon>Actinomycetota</taxon>
        <taxon>Actinomycetes</taxon>
        <taxon>Mycobacteriales</taxon>
        <taxon>Mycobacteriaceae</taxon>
        <taxon>Mycolicibacterium</taxon>
    </lineage>
</organism>
<dbReference type="AlphaFoldDB" id="A0A439DUN0"/>
<reference evidence="1 2" key="1">
    <citation type="submission" date="2013-06" db="EMBL/GenBank/DDBJ databases">
        <title>The draft sequence of the Mycobacterium elephantis genome.</title>
        <authorList>
            <person name="Pettersson F.B."/>
            <person name="Das S."/>
            <person name="Dasgupta S."/>
            <person name="Bhattacharya A."/>
            <person name="Kirsebom L.A."/>
        </authorList>
    </citation>
    <scope>NUCLEOTIDE SEQUENCE [LARGE SCALE GENOMIC DNA]</scope>
    <source>
        <strain evidence="1 2">DSM 44368</strain>
    </source>
</reference>
<proteinExistence type="predicted"/>
<name>A0A439DUN0_9MYCO</name>
<protein>
    <recommendedName>
        <fullName evidence="3">Secretion protein EspD</fullName>
    </recommendedName>
</protein>
<dbReference type="EMBL" id="ATDN01000013">
    <property type="protein sequence ID" value="RWA20328.1"/>
    <property type="molecule type" value="Genomic_DNA"/>
</dbReference>
<comment type="caution">
    <text evidence="1">The sequence shown here is derived from an EMBL/GenBank/DDBJ whole genome shotgun (WGS) entry which is preliminary data.</text>
</comment>
<evidence type="ECO:0000313" key="1">
    <source>
        <dbReference type="EMBL" id="RWA20328.1"/>
    </source>
</evidence>
<dbReference type="RefSeq" id="WP_409366114.1">
    <property type="nucleotide sequence ID" value="NZ_ATDN01000013.1"/>
</dbReference>
<evidence type="ECO:0000313" key="2">
    <source>
        <dbReference type="Proteomes" id="UP000287177"/>
    </source>
</evidence>